<comment type="caution">
    <text evidence="1">The sequence shown here is derived from an EMBL/GenBank/DDBJ whole genome shotgun (WGS) entry which is preliminary data.</text>
</comment>
<protein>
    <submittedName>
        <fullName evidence="1">Uncharacterized protein</fullName>
    </submittedName>
</protein>
<sequence>MIQTLSTEELVAGSDLIVIASLKSSTEVGRTPEGFRQLDNVLVVAEVLKGEVLPGAELTVATLGGFEDGVEFPAQGKGVLFLRKSEDGRYEVHNLVQGWWPLGPQDAPGGMGTGISLGRLKEIIKGLADGTIQVPPPAPPGEDL</sequence>
<dbReference type="AlphaFoldDB" id="A0A367ZMK0"/>
<accession>A0A367ZMK0</accession>
<evidence type="ECO:0000313" key="1">
    <source>
        <dbReference type="EMBL" id="RCK79355.1"/>
    </source>
</evidence>
<dbReference type="Proteomes" id="UP000252355">
    <property type="component" value="Unassembled WGS sequence"/>
</dbReference>
<organism evidence="1 2">
    <name type="scientific">Candidatus Ozemobacter sibiricus</name>
    <dbReference type="NCBI Taxonomy" id="2268124"/>
    <lineage>
        <taxon>Bacteria</taxon>
        <taxon>Candidatus Ozemobacteria</taxon>
        <taxon>Candidatus Ozemobacterales</taxon>
        <taxon>Candidatus Ozemobacteraceae</taxon>
        <taxon>Candidatus Ozemobacter</taxon>
    </lineage>
</organism>
<reference evidence="1 2" key="1">
    <citation type="submission" date="2018-05" db="EMBL/GenBank/DDBJ databases">
        <title>A metagenomic window into the 2 km-deep terrestrial subsurface aquifer revealed taxonomically and functionally diverse microbial community comprising novel uncultured bacterial lineages.</title>
        <authorList>
            <person name="Kadnikov V.V."/>
            <person name="Mardanov A.V."/>
            <person name="Beletsky A.V."/>
            <person name="Banks D."/>
            <person name="Pimenov N.V."/>
            <person name="Frank Y.A."/>
            <person name="Karnachuk O.V."/>
            <person name="Ravin N.V."/>
        </authorList>
    </citation>
    <scope>NUCLEOTIDE SEQUENCE [LARGE SCALE GENOMIC DNA]</scope>
    <source>
        <strain evidence="1">BY5</strain>
    </source>
</reference>
<proteinExistence type="predicted"/>
<gene>
    <name evidence="1" type="ORF">OZSIB_0226</name>
</gene>
<evidence type="ECO:0000313" key="2">
    <source>
        <dbReference type="Proteomes" id="UP000252355"/>
    </source>
</evidence>
<name>A0A367ZMK0_9BACT</name>
<dbReference type="EMBL" id="QOQW01000014">
    <property type="protein sequence ID" value="RCK79355.1"/>
    <property type="molecule type" value="Genomic_DNA"/>
</dbReference>